<protein>
    <submittedName>
        <fullName evidence="1">Uncharacterized protein</fullName>
    </submittedName>
</protein>
<proteinExistence type="predicted"/>
<dbReference type="AlphaFoldDB" id="A0AAV2ASN3"/>
<organism evidence="1 2">
    <name type="scientific">Larinioides sclopetarius</name>
    <dbReference type="NCBI Taxonomy" id="280406"/>
    <lineage>
        <taxon>Eukaryota</taxon>
        <taxon>Metazoa</taxon>
        <taxon>Ecdysozoa</taxon>
        <taxon>Arthropoda</taxon>
        <taxon>Chelicerata</taxon>
        <taxon>Arachnida</taxon>
        <taxon>Araneae</taxon>
        <taxon>Araneomorphae</taxon>
        <taxon>Entelegynae</taxon>
        <taxon>Araneoidea</taxon>
        <taxon>Araneidae</taxon>
        <taxon>Larinioides</taxon>
    </lineage>
</organism>
<comment type="caution">
    <text evidence="1">The sequence shown here is derived from an EMBL/GenBank/DDBJ whole genome shotgun (WGS) entry which is preliminary data.</text>
</comment>
<dbReference type="EMBL" id="CAXIEN010000203">
    <property type="protein sequence ID" value="CAL1286410.1"/>
    <property type="molecule type" value="Genomic_DNA"/>
</dbReference>
<keyword evidence="2" id="KW-1185">Reference proteome</keyword>
<reference evidence="1 2" key="1">
    <citation type="submission" date="2024-04" db="EMBL/GenBank/DDBJ databases">
        <authorList>
            <person name="Rising A."/>
            <person name="Reimegard J."/>
            <person name="Sonavane S."/>
            <person name="Akerstrom W."/>
            <person name="Nylinder S."/>
            <person name="Hedman E."/>
            <person name="Kallberg Y."/>
        </authorList>
    </citation>
    <scope>NUCLEOTIDE SEQUENCE [LARGE SCALE GENOMIC DNA]</scope>
</reference>
<dbReference type="Proteomes" id="UP001497382">
    <property type="component" value="Unassembled WGS sequence"/>
</dbReference>
<evidence type="ECO:0000313" key="2">
    <source>
        <dbReference type="Proteomes" id="UP001497382"/>
    </source>
</evidence>
<evidence type="ECO:0000313" key="1">
    <source>
        <dbReference type="EMBL" id="CAL1286410.1"/>
    </source>
</evidence>
<name>A0AAV2ASN3_9ARAC</name>
<sequence length="128" mass="15042">MQLMVFSAERKKRRAFKYVRNAFSPQLMIRSKSGRFSNPALKHRLPDSPVTSPNDAIAIICHEHLLPSPERGGEERLMNEPLLLFWKLSETIRFDLTLKFSLIYIFFNLHCKFHLNVCLSTKCFQEQE</sequence>
<accession>A0AAV2ASN3</accession>
<gene>
    <name evidence="1" type="ORF">LARSCL_LOCUS14231</name>
</gene>